<dbReference type="RefSeq" id="XP_022464740.1">
    <property type="nucleotide sequence ID" value="XM_022608222.1"/>
</dbReference>
<dbReference type="SUPFAM" id="SSF143081">
    <property type="entry name" value="BB1717-like"/>
    <property type="match status" value="1"/>
</dbReference>
<dbReference type="PANTHER" id="PTHR13604:SF0">
    <property type="entry name" value="ABASIC SITE PROCESSING PROTEIN HMCES"/>
    <property type="match status" value="1"/>
</dbReference>
<dbReference type="OrthoDB" id="2111841at2759"/>
<evidence type="ECO:0000256" key="1">
    <source>
        <dbReference type="ARBA" id="ARBA00008136"/>
    </source>
</evidence>
<dbReference type="GO" id="GO:0003697">
    <property type="term" value="F:single-stranded DNA binding"/>
    <property type="evidence" value="ECO:0007669"/>
    <property type="project" value="InterPro"/>
</dbReference>
<keyword evidence="2" id="KW-0645">Protease</keyword>
<dbReference type="Gene3D" id="3.90.1680.10">
    <property type="entry name" value="SOS response associated peptidase-like"/>
    <property type="match status" value="1"/>
</dbReference>
<evidence type="ECO:0008006" key="11">
    <source>
        <dbReference type="Google" id="ProtNLM"/>
    </source>
</evidence>
<dbReference type="GO" id="GO:0016829">
    <property type="term" value="F:lyase activity"/>
    <property type="evidence" value="ECO:0007669"/>
    <property type="project" value="UniProtKB-KW"/>
</dbReference>
<evidence type="ECO:0000256" key="7">
    <source>
        <dbReference type="ARBA" id="ARBA00023239"/>
    </source>
</evidence>
<sequence>MCGRYAQTFDSDELARVMSTGLTLEIRGPEQPLQASYNVAPQAVAPVYPPGDTLRAMRWGLVPQWDRGTVSRGYSTFNARLESLLKSKLWRGSCQGRRCVVPITGYYEWWKGSGDTRDTQGKGRGKRRAGPPFYVTSRQGTETHPVMYLAGLYEHSDTDDSYTFAIVTGPAPENLGWLHDRMPCVLEPGTDSWDRWMDSAKTQWDNSELNALLKPTYNETVYTCYEVSRDVGKVAINKPYLVDSLDDGEHAVKQELGDTPHVKRETRTPQLKRERHPDILQMLSPKNKKQKK</sequence>
<keyword evidence="4" id="KW-0378">Hydrolase</keyword>
<evidence type="ECO:0000256" key="3">
    <source>
        <dbReference type="ARBA" id="ARBA00022763"/>
    </source>
</evidence>
<comment type="similarity">
    <text evidence="1">Belongs to the SOS response-associated peptidase family.</text>
</comment>
<protein>
    <recommendedName>
        <fullName evidence="11">Abasic site processing protein</fullName>
    </recommendedName>
</protein>
<dbReference type="PANTHER" id="PTHR13604">
    <property type="entry name" value="DC12-RELATED"/>
    <property type="match status" value="1"/>
</dbReference>
<evidence type="ECO:0000256" key="5">
    <source>
        <dbReference type="ARBA" id="ARBA00023124"/>
    </source>
</evidence>
<keyword evidence="3" id="KW-0227">DNA damage</keyword>
<organism evidence="9 10">
    <name type="scientific">Huiozyma naganishii (strain ATCC MYA-139 / BCRC 22969 / CBS 8797 / KCTC 17520 / NBRC 10181 / NCYC 3082 / Yp74L-3)</name>
    <name type="common">Yeast</name>
    <name type="synonym">Kazachstania naganishii</name>
    <dbReference type="NCBI Taxonomy" id="1071383"/>
    <lineage>
        <taxon>Eukaryota</taxon>
        <taxon>Fungi</taxon>
        <taxon>Dikarya</taxon>
        <taxon>Ascomycota</taxon>
        <taxon>Saccharomycotina</taxon>
        <taxon>Saccharomycetes</taxon>
        <taxon>Saccharomycetales</taxon>
        <taxon>Saccharomycetaceae</taxon>
        <taxon>Huiozyma</taxon>
    </lineage>
</organism>
<dbReference type="HOGENOM" id="CLU_035990_0_1_1"/>
<evidence type="ECO:0000313" key="9">
    <source>
        <dbReference type="EMBL" id="CCK70494.1"/>
    </source>
</evidence>
<feature type="region of interest" description="Disordered" evidence="8">
    <location>
        <begin position="115"/>
        <end position="136"/>
    </location>
</feature>
<dbReference type="InterPro" id="IPR036590">
    <property type="entry name" value="SRAP-like"/>
</dbReference>
<dbReference type="eggNOG" id="KOG2618">
    <property type="taxonomic scope" value="Eukaryota"/>
</dbReference>
<dbReference type="OMA" id="MPCVLEP"/>
<dbReference type="GO" id="GO:0006508">
    <property type="term" value="P:proteolysis"/>
    <property type="evidence" value="ECO:0007669"/>
    <property type="project" value="UniProtKB-KW"/>
</dbReference>
<name>J7S6Q0_HUIN7</name>
<reference evidence="10" key="2">
    <citation type="submission" date="2012-08" db="EMBL/GenBank/DDBJ databases">
        <title>Genome sequence of Kazachstania naganishii.</title>
        <authorList>
            <person name="Gordon J.L."/>
            <person name="Armisen D."/>
            <person name="Proux-Wera E."/>
            <person name="OhEigeartaigh S.S."/>
            <person name="Byrne K.P."/>
            <person name="Wolfe K.H."/>
        </authorList>
    </citation>
    <scope>NUCLEOTIDE SEQUENCE [LARGE SCALE GENOMIC DNA]</scope>
    <source>
        <strain evidence="10">ATCC MYA-139 / BCRC 22969 / CBS 8797 / CCRC 22969 / KCTC 17520 / NBRC 10181 / NCYC 3082</strain>
    </source>
</reference>
<reference evidence="9 10" key="1">
    <citation type="journal article" date="2011" name="Proc. Natl. Acad. Sci. U.S.A.">
        <title>Evolutionary erosion of yeast sex chromosomes by mating-type switching accidents.</title>
        <authorList>
            <person name="Gordon J.L."/>
            <person name="Armisen D."/>
            <person name="Proux-Wera E."/>
            <person name="Oheigeartaigh S.S."/>
            <person name="Byrne K.P."/>
            <person name="Wolfe K.H."/>
        </authorList>
    </citation>
    <scope>NUCLEOTIDE SEQUENCE [LARGE SCALE GENOMIC DNA]</scope>
    <source>
        <strain evidence="10">ATCC MYA-139 / BCRC 22969 / CBS 8797 / CCRC 22969 / KCTC 17520 / NBRC 10181 / NCYC 3082</strain>
    </source>
</reference>
<dbReference type="EMBL" id="HE978318">
    <property type="protein sequence ID" value="CCK70494.1"/>
    <property type="molecule type" value="Genomic_DNA"/>
</dbReference>
<dbReference type="Pfam" id="PF02586">
    <property type="entry name" value="SRAP"/>
    <property type="match status" value="1"/>
</dbReference>
<evidence type="ECO:0000256" key="8">
    <source>
        <dbReference type="SAM" id="MobiDB-lite"/>
    </source>
</evidence>
<evidence type="ECO:0000256" key="6">
    <source>
        <dbReference type="ARBA" id="ARBA00023125"/>
    </source>
</evidence>
<evidence type="ECO:0000256" key="4">
    <source>
        <dbReference type="ARBA" id="ARBA00022801"/>
    </source>
</evidence>
<dbReference type="Proteomes" id="UP000006310">
    <property type="component" value="Chromosome 5"/>
</dbReference>
<dbReference type="KEGG" id="kng:KNAG_0E02330"/>
<gene>
    <name evidence="9" type="primary">KNAG0E02330</name>
    <name evidence="9" type="ordered locus">KNAG_0E02330</name>
</gene>
<keyword evidence="7" id="KW-0456">Lyase</keyword>
<feature type="region of interest" description="Disordered" evidence="8">
    <location>
        <begin position="255"/>
        <end position="292"/>
    </location>
</feature>
<proteinExistence type="inferred from homology"/>
<dbReference type="GeneID" id="34526194"/>
<evidence type="ECO:0000313" key="10">
    <source>
        <dbReference type="Proteomes" id="UP000006310"/>
    </source>
</evidence>
<dbReference type="GO" id="GO:0008233">
    <property type="term" value="F:peptidase activity"/>
    <property type="evidence" value="ECO:0007669"/>
    <property type="project" value="UniProtKB-KW"/>
</dbReference>
<evidence type="ECO:0000256" key="2">
    <source>
        <dbReference type="ARBA" id="ARBA00022670"/>
    </source>
</evidence>
<dbReference type="InterPro" id="IPR003738">
    <property type="entry name" value="SRAP"/>
</dbReference>
<dbReference type="GO" id="GO:0106300">
    <property type="term" value="P:protein-DNA covalent cross-linking repair"/>
    <property type="evidence" value="ECO:0007669"/>
    <property type="project" value="InterPro"/>
</dbReference>
<feature type="compositionally biased region" description="Basic and acidic residues" evidence="8">
    <location>
        <begin position="255"/>
        <end position="278"/>
    </location>
</feature>
<accession>J7S6Q0</accession>
<keyword evidence="5" id="KW-0190">Covalent protein-DNA linkage</keyword>
<keyword evidence="6" id="KW-0238">DNA-binding</keyword>
<dbReference type="AlphaFoldDB" id="J7S6Q0"/>
<keyword evidence="10" id="KW-1185">Reference proteome</keyword>